<dbReference type="AlphaFoldDB" id="A0A6G0WHJ7"/>
<dbReference type="Gene3D" id="2.20.25.240">
    <property type="match status" value="1"/>
</dbReference>
<reference evidence="1 2" key="1">
    <citation type="submission" date="2019-08" db="EMBL/GenBank/DDBJ databases">
        <title>Whole genome of Aphis craccivora.</title>
        <authorList>
            <person name="Voronova N.V."/>
            <person name="Shulinski R.S."/>
            <person name="Bandarenka Y.V."/>
            <person name="Zhorov D.G."/>
            <person name="Warner D."/>
        </authorList>
    </citation>
    <scope>NUCLEOTIDE SEQUENCE [LARGE SCALE GENOMIC DNA]</scope>
    <source>
        <strain evidence="1">180601</strain>
        <tissue evidence="1">Whole Body</tissue>
    </source>
</reference>
<dbReference type="OrthoDB" id="6592671at2759"/>
<protein>
    <submittedName>
        <fullName evidence="1">Uncharacterized protein</fullName>
    </submittedName>
</protein>
<accession>A0A6G0WHJ7</accession>
<dbReference type="EMBL" id="VUJU01008729">
    <property type="protein sequence ID" value="KAF0726637.1"/>
    <property type="molecule type" value="Genomic_DNA"/>
</dbReference>
<comment type="caution">
    <text evidence="1">The sequence shown here is derived from an EMBL/GenBank/DDBJ whole genome shotgun (WGS) entry which is preliminary data.</text>
</comment>
<evidence type="ECO:0000313" key="2">
    <source>
        <dbReference type="Proteomes" id="UP000478052"/>
    </source>
</evidence>
<dbReference type="Proteomes" id="UP000478052">
    <property type="component" value="Unassembled WGS sequence"/>
</dbReference>
<proteinExistence type="predicted"/>
<name>A0A6G0WHJ7_APHCR</name>
<sequence>MVNVICIGYNLNSYINMDNQRQHLIDHSYIQRDKEEINVSNLIIDHDYALPVITPVPCIGEDVKDKPEEPTMQVPCIGEDIKDIKDEPEEPTMQVPYIGEEVKDKPEEATMQVPYIGEDVKDKPEEAIVDEPTIYTVLPGIQRNTKIYVDNLGYKYYKKKNHINTITLICDRQRNPSKPICYGIASISIDTTDNRISIRTPHNHEPTSIDLNVPILRYALTERGLDPNITTRSVRSIYNTEIIWHREAAQNYTYSQTKARVRRMRRLRKLVSYIILYFTLKDENWERMALDRSMLTISYLCKEKFQQHVNDLLYAELGWSNMEVESVHFPIILATRWKSNIKCQENGSGYYGETGSQLSTLENES</sequence>
<evidence type="ECO:0000313" key="1">
    <source>
        <dbReference type="EMBL" id="KAF0726637.1"/>
    </source>
</evidence>
<gene>
    <name evidence="1" type="ORF">FWK35_00032810</name>
</gene>
<organism evidence="1 2">
    <name type="scientific">Aphis craccivora</name>
    <name type="common">Cowpea aphid</name>
    <dbReference type="NCBI Taxonomy" id="307492"/>
    <lineage>
        <taxon>Eukaryota</taxon>
        <taxon>Metazoa</taxon>
        <taxon>Ecdysozoa</taxon>
        <taxon>Arthropoda</taxon>
        <taxon>Hexapoda</taxon>
        <taxon>Insecta</taxon>
        <taxon>Pterygota</taxon>
        <taxon>Neoptera</taxon>
        <taxon>Paraneoptera</taxon>
        <taxon>Hemiptera</taxon>
        <taxon>Sternorrhyncha</taxon>
        <taxon>Aphidomorpha</taxon>
        <taxon>Aphidoidea</taxon>
        <taxon>Aphididae</taxon>
        <taxon>Aphidini</taxon>
        <taxon>Aphis</taxon>
        <taxon>Aphis</taxon>
    </lineage>
</organism>
<keyword evidence="2" id="KW-1185">Reference proteome</keyword>